<feature type="transmembrane region" description="Helical" evidence="1">
    <location>
        <begin position="117"/>
        <end position="140"/>
    </location>
</feature>
<proteinExistence type="predicted"/>
<keyword evidence="1" id="KW-0472">Membrane</keyword>
<evidence type="ECO:0000313" key="2">
    <source>
        <dbReference type="EMBL" id="GAA0652834.1"/>
    </source>
</evidence>
<keyword evidence="1" id="KW-1133">Transmembrane helix</keyword>
<evidence type="ECO:0000313" key="3">
    <source>
        <dbReference type="Proteomes" id="UP001500194"/>
    </source>
</evidence>
<name>A0AAV3T1D9_9EURY</name>
<feature type="transmembrane region" description="Helical" evidence="1">
    <location>
        <begin position="55"/>
        <end position="73"/>
    </location>
</feature>
<sequence length="165" mass="16074">MTEFEPTPPRNTATAATVTLAVATVLVATVSAGVASVAAVGVLAFAYGAFAGSRFPVTAGAAAVFLSVLLAAITLRTAVFAPLAAAALTVAAWDLAEHGIGLGEHVGAAARTRNAELVHAALTLGIAALAVAAGYAVYLVGVDGRPVAAVVLLAAGALALFGALR</sequence>
<reference evidence="2 3" key="1">
    <citation type="journal article" date="2019" name="Int. J. Syst. Evol. Microbiol.">
        <title>The Global Catalogue of Microorganisms (GCM) 10K type strain sequencing project: providing services to taxonomists for standard genome sequencing and annotation.</title>
        <authorList>
            <consortium name="The Broad Institute Genomics Platform"/>
            <consortium name="The Broad Institute Genome Sequencing Center for Infectious Disease"/>
            <person name="Wu L."/>
            <person name="Ma J."/>
        </authorList>
    </citation>
    <scope>NUCLEOTIDE SEQUENCE [LARGE SCALE GENOMIC DNA]</scope>
    <source>
        <strain evidence="2 3">JCM 16327</strain>
    </source>
</reference>
<dbReference type="RefSeq" id="WP_227260803.1">
    <property type="nucleotide sequence ID" value="NZ_BAAADU010000002.1"/>
</dbReference>
<evidence type="ECO:0000256" key="1">
    <source>
        <dbReference type="SAM" id="Phobius"/>
    </source>
</evidence>
<dbReference type="GeneID" id="68573812"/>
<keyword evidence="1" id="KW-0812">Transmembrane</keyword>
<dbReference type="EMBL" id="BAAADU010000002">
    <property type="protein sequence ID" value="GAA0652834.1"/>
    <property type="molecule type" value="Genomic_DNA"/>
</dbReference>
<organism evidence="2 3">
    <name type="scientific">Salarchaeum japonicum</name>
    <dbReference type="NCBI Taxonomy" id="555573"/>
    <lineage>
        <taxon>Archaea</taxon>
        <taxon>Methanobacteriati</taxon>
        <taxon>Methanobacteriota</taxon>
        <taxon>Stenosarchaea group</taxon>
        <taxon>Halobacteria</taxon>
        <taxon>Halobacteriales</taxon>
        <taxon>Halobacteriaceae</taxon>
    </lineage>
</organism>
<dbReference type="AlphaFoldDB" id="A0AAV3T1D9"/>
<protein>
    <submittedName>
        <fullName evidence="2">Uncharacterized protein</fullName>
    </submittedName>
</protein>
<feature type="transmembrane region" description="Helical" evidence="1">
    <location>
        <begin position="146"/>
        <end position="164"/>
    </location>
</feature>
<dbReference type="Pfam" id="PF24363">
    <property type="entry name" value="DUF7519"/>
    <property type="match status" value="1"/>
</dbReference>
<feature type="transmembrane region" description="Helical" evidence="1">
    <location>
        <begin position="20"/>
        <end position="48"/>
    </location>
</feature>
<comment type="caution">
    <text evidence="2">The sequence shown here is derived from an EMBL/GenBank/DDBJ whole genome shotgun (WGS) entry which is preliminary data.</text>
</comment>
<dbReference type="InterPro" id="IPR055941">
    <property type="entry name" value="DUF7519"/>
</dbReference>
<keyword evidence="3" id="KW-1185">Reference proteome</keyword>
<accession>A0AAV3T1D9</accession>
<gene>
    <name evidence="2" type="ORF">GCM10009019_15120</name>
</gene>
<dbReference type="Proteomes" id="UP001500194">
    <property type="component" value="Unassembled WGS sequence"/>
</dbReference>